<dbReference type="PANTHER" id="PTHR21301:SF10">
    <property type="entry name" value="REVERSE TRANSCRIPTASE DOMAIN-CONTAINING PROTEIN"/>
    <property type="match status" value="1"/>
</dbReference>
<dbReference type="InterPro" id="IPR058912">
    <property type="entry name" value="HTH_animal"/>
</dbReference>
<dbReference type="EMBL" id="WNYA01000003">
    <property type="protein sequence ID" value="KAG8583617.1"/>
    <property type="molecule type" value="Genomic_DNA"/>
</dbReference>
<proteinExistence type="predicted"/>
<evidence type="ECO:0000313" key="2">
    <source>
        <dbReference type="EMBL" id="KAG8583617.1"/>
    </source>
</evidence>
<organism evidence="2 3">
    <name type="scientific">Engystomops pustulosus</name>
    <name type="common">Tungara frog</name>
    <name type="synonym">Physalaemus pustulosus</name>
    <dbReference type="NCBI Taxonomy" id="76066"/>
    <lineage>
        <taxon>Eukaryota</taxon>
        <taxon>Metazoa</taxon>
        <taxon>Chordata</taxon>
        <taxon>Craniata</taxon>
        <taxon>Vertebrata</taxon>
        <taxon>Euteleostomi</taxon>
        <taxon>Amphibia</taxon>
        <taxon>Batrachia</taxon>
        <taxon>Anura</taxon>
        <taxon>Neobatrachia</taxon>
        <taxon>Hyloidea</taxon>
        <taxon>Leptodactylidae</taxon>
        <taxon>Leiuperinae</taxon>
        <taxon>Engystomops</taxon>
    </lineage>
</organism>
<evidence type="ECO:0000259" key="1">
    <source>
        <dbReference type="Pfam" id="PF26215"/>
    </source>
</evidence>
<sequence>MYQKPTSTNSYLCFLSYHPSYVKRAIPYGQYIRLRRINNRDDLFITQAKDITERLRKRSYPQHLLKQAMERALKMIPEQLLCKPCKKRKN</sequence>
<evidence type="ECO:0000313" key="3">
    <source>
        <dbReference type="Proteomes" id="UP000824782"/>
    </source>
</evidence>
<feature type="domain" description="Helix-turn-helix" evidence="1">
    <location>
        <begin position="11"/>
        <end position="68"/>
    </location>
</feature>
<name>A0AAV7CEY2_ENGPU</name>
<protein>
    <recommendedName>
        <fullName evidence="1">Helix-turn-helix domain-containing protein</fullName>
    </recommendedName>
</protein>
<comment type="caution">
    <text evidence="2">The sequence shown here is derived from an EMBL/GenBank/DDBJ whole genome shotgun (WGS) entry which is preliminary data.</text>
</comment>
<dbReference type="AlphaFoldDB" id="A0AAV7CEY2"/>
<reference evidence="2" key="1">
    <citation type="thesis" date="2020" institute="ProQuest LLC" country="789 East Eisenhower Parkway, Ann Arbor, MI, USA">
        <title>Comparative Genomics and Chromosome Evolution.</title>
        <authorList>
            <person name="Mudd A.B."/>
        </authorList>
    </citation>
    <scope>NUCLEOTIDE SEQUENCE</scope>
    <source>
        <strain evidence="2">237g6f4</strain>
        <tissue evidence="2">Blood</tissue>
    </source>
</reference>
<accession>A0AAV7CEY2</accession>
<gene>
    <name evidence="2" type="ORF">GDO81_008486</name>
</gene>
<keyword evidence="3" id="KW-1185">Reference proteome</keyword>
<dbReference type="Proteomes" id="UP000824782">
    <property type="component" value="Unassembled WGS sequence"/>
</dbReference>
<dbReference type="PANTHER" id="PTHR21301">
    <property type="entry name" value="REVERSE TRANSCRIPTASE"/>
    <property type="match status" value="1"/>
</dbReference>
<dbReference type="Pfam" id="PF26215">
    <property type="entry name" value="HTH_animal"/>
    <property type="match status" value="1"/>
</dbReference>